<sequence length="154" mass="17237">MIAYRITKAKRATDLSGKGAALEGGRWNNIDIPAIYMGLSPAICCLETFVHTTHYPTLPLIITRFVLPANKNLYFQPNPNELPENWAALPADQASMAYGSAWLKANRQLGLIVPSAVMPLENNIVINPAHPAVERIHVDQQFKFMYDARMFEAR</sequence>
<dbReference type="RefSeq" id="WP_119515831.1">
    <property type="nucleotide sequence ID" value="NZ_NQYH01000003.1"/>
</dbReference>
<gene>
    <name evidence="2" type="ORF">CJP73_06330</name>
</gene>
<feature type="domain" description="RES" evidence="1">
    <location>
        <begin position="14"/>
        <end position="139"/>
    </location>
</feature>
<dbReference type="Proteomes" id="UP000266206">
    <property type="component" value="Unassembled WGS sequence"/>
</dbReference>
<proteinExistence type="predicted"/>
<name>A0A3A1YVL6_9BURK</name>
<evidence type="ECO:0000313" key="3">
    <source>
        <dbReference type="Proteomes" id="UP000266206"/>
    </source>
</evidence>
<dbReference type="OrthoDB" id="9789501at2"/>
<evidence type="ECO:0000259" key="1">
    <source>
        <dbReference type="SMART" id="SM00953"/>
    </source>
</evidence>
<dbReference type="AlphaFoldDB" id="A0A3A1YVL6"/>
<reference evidence="2 3" key="1">
    <citation type="submission" date="2017-08" db="EMBL/GenBank/DDBJ databases">
        <title>Pusillimonas indicus sp. nov., a member of the family Alcaligenaceae isolated from surface seawater.</title>
        <authorList>
            <person name="Li J."/>
        </authorList>
    </citation>
    <scope>NUCLEOTIDE SEQUENCE [LARGE SCALE GENOMIC DNA]</scope>
    <source>
        <strain evidence="2 3">L52-1-41</strain>
    </source>
</reference>
<organism evidence="2 3">
    <name type="scientific">Neopusillimonas maritima</name>
    <dbReference type="NCBI Taxonomy" id="2026239"/>
    <lineage>
        <taxon>Bacteria</taxon>
        <taxon>Pseudomonadati</taxon>
        <taxon>Pseudomonadota</taxon>
        <taxon>Betaproteobacteria</taxon>
        <taxon>Burkholderiales</taxon>
        <taxon>Alcaligenaceae</taxon>
        <taxon>Neopusillimonas</taxon>
    </lineage>
</organism>
<comment type="caution">
    <text evidence="2">The sequence shown here is derived from an EMBL/GenBank/DDBJ whole genome shotgun (WGS) entry which is preliminary data.</text>
</comment>
<dbReference type="EMBL" id="NQYH01000003">
    <property type="protein sequence ID" value="RIY41586.1"/>
    <property type="molecule type" value="Genomic_DNA"/>
</dbReference>
<accession>A0A3A1YVL6</accession>
<dbReference type="SMART" id="SM00953">
    <property type="entry name" value="RES"/>
    <property type="match status" value="1"/>
</dbReference>
<dbReference type="InterPro" id="IPR014914">
    <property type="entry name" value="RES_dom"/>
</dbReference>
<evidence type="ECO:0000313" key="2">
    <source>
        <dbReference type="EMBL" id="RIY41586.1"/>
    </source>
</evidence>
<dbReference type="Pfam" id="PF08808">
    <property type="entry name" value="RES"/>
    <property type="match status" value="1"/>
</dbReference>
<protein>
    <recommendedName>
        <fullName evidence="1">RES domain-containing protein</fullName>
    </recommendedName>
</protein>